<evidence type="ECO:0000259" key="4">
    <source>
        <dbReference type="Pfam" id="PF01156"/>
    </source>
</evidence>
<organism evidence="5 6">
    <name type="scientific">Delitschia confertaspora ATCC 74209</name>
    <dbReference type="NCBI Taxonomy" id="1513339"/>
    <lineage>
        <taxon>Eukaryota</taxon>
        <taxon>Fungi</taxon>
        <taxon>Dikarya</taxon>
        <taxon>Ascomycota</taxon>
        <taxon>Pezizomycotina</taxon>
        <taxon>Dothideomycetes</taxon>
        <taxon>Pleosporomycetidae</taxon>
        <taxon>Pleosporales</taxon>
        <taxon>Delitschiaceae</taxon>
        <taxon>Delitschia</taxon>
    </lineage>
</organism>
<dbReference type="PANTHER" id="PTHR12304:SF56">
    <property type="entry name" value="HYDROLASE, PUTATIVE (AFU_ORTHOLOGUE AFUA_1G11790)-RELATED"/>
    <property type="match status" value="1"/>
</dbReference>
<evidence type="ECO:0000313" key="5">
    <source>
        <dbReference type="EMBL" id="KAF2202692.1"/>
    </source>
</evidence>
<dbReference type="OrthoDB" id="5783963at2759"/>
<dbReference type="EMBL" id="ML993927">
    <property type="protein sequence ID" value="KAF2202692.1"/>
    <property type="molecule type" value="Genomic_DNA"/>
</dbReference>
<dbReference type="Pfam" id="PF01156">
    <property type="entry name" value="IU_nuc_hydro"/>
    <property type="match status" value="1"/>
</dbReference>
<dbReference type="GO" id="GO:0008477">
    <property type="term" value="F:purine nucleosidase activity"/>
    <property type="evidence" value="ECO:0007669"/>
    <property type="project" value="TreeGrafter"/>
</dbReference>
<keyword evidence="2 5" id="KW-0378">Hydrolase</keyword>
<dbReference type="PANTHER" id="PTHR12304">
    <property type="entry name" value="INOSINE-URIDINE PREFERRING NUCLEOSIDE HYDROLASE"/>
    <property type="match status" value="1"/>
</dbReference>
<evidence type="ECO:0000313" key="6">
    <source>
        <dbReference type="Proteomes" id="UP000799536"/>
    </source>
</evidence>
<feature type="domain" description="Inosine/uridine-preferring nucleoside hydrolase" evidence="4">
    <location>
        <begin position="6"/>
        <end position="433"/>
    </location>
</feature>
<protein>
    <submittedName>
        <fullName evidence="5">Nucleoside hydrolase</fullName>
    </submittedName>
</protein>
<dbReference type="InterPro" id="IPR023186">
    <property type="entry name" value="IUNH"/>
</dbReference>
<dbReference type="InterPro" id="IPR036452">
    <property type="entry name" value="Ribo_hydro-like"/>
</dbReference>
<dbReference type="GO" id="GO:0005829">
    <property type="term" value="C:cytosol"/>
    <property type="evidence" value="ECO:0007669"/>
    <property type="project" value="TreeGrafter"/>
</dbReference>
<sequence length="482" mass="52941">MAPNKIIIDTDPGVDDVLAMLLAFSAKPEELQVLLLSLTHGNIDIQNCLRNVITLFHFIEKEQAWRKQNGRSEGFESLMACKPIVAIGAEEPLADQMMLADFFHGIDGLGGIHTSHPHLTPSETWKSLFSAALKSSNPEEVAAAREAQETQNTHSLFTPSQKPAHEEMLRLLRENEPDTITIVAIGPLTNLAIAAATDPETFLRVKEVVVMGGAVDVPGNVMCPDLSLIYSPQVLSISVPRFGLIKQPDTPLRRMLNVRNQMTPGAEFNTFADSVAAARVFALTSPNPKTTMPTVPDVGKYKGKLGPYPESLSRKLRLKLFPLDITTPHLLPRQLFTSYTAPLSDSPLAQWVTAFLTSTYNKVLSLKPPTADPSTVGLEMHDPLTIWHVLTPTDAGWKFTENEDIRVEASGQWTRGCCIVDKRGKRMRDGDVDLDVEVAGDSGLWMDKRAGNRVLRCVKSPGEEKFAGELMERVFGPSCPSA</sequence>
<evidence type="ECO:0000256" key="2">
    <source>
        <dbReference type="ARBA" id="ARBA00022801"/>
    </source>
</evidence>
<comment type="similarity">
    <text evidence="1">Belongs to the IUNH family.</text>
</comment>
<dbReference type="Proteomes" id="UP000799536">
    <property type="component" value="Unassembled WGS sequence"/>
</dbReference>
<evidence type="ECO:0000256" key="1">
    <source>
        <dbReference type="ARBA" id="ARBA00009176"/>
    </source>
</evidence>
<proteinExistence type="inferred from homology"/>
<reference evidence="5" key="1">
    <citation type="journal article" date="2020" name="Stud. Mycol.">
        <title>101 Dothideomycetes genomes: a test case for predicting lifestyles and emergence of pathogens.</title>
        <authorList>
            <person name="Haridas S."/>
            <person name="Albert R."/>
            <person name="Binder M."/>
            <person name="Bloem J."/>
            <person name="Labutti K."/>
            <person name="Salamov A."/>
            <person name="Andreopoulos B."/>
            <person name="Baker S."/>
            <person name="Barry K."/>
            <person name="Bills G."/>
            <person name="Bluhm B."/>
            <person name="Cannon C."/>
            <person name="Castanera R."/>
            <person name="Culley D."/>
            <person name="Daum C."/>
            <person name="Ezra D."/>
            <person name="Gonzalez J."/>
            <person name="Henrissat B."/>
            <person name="Kuo A."/>
            <person name="Liang C."/>
            <person name="Lipzen A."/>
            <person name="Lutzoni F."/>
            <person name="Magnuson J."/>
            <person name="Mondo S."/>
            <person name="Nolan M."/>
            <person name="Ohm R."/>
            <person name="Pangilinan J."/>
            <person name="Park H.-J."/>
            <person name="Ramirez L."/>
            <person name="Alfaro M."/>
            <person name="Sun H."/>
            <person name="Tritt A."/>
            <person name="Yoshinaga Y."/>
            <person name="Zwiers L.-H."/>
            <person name="Turgeon B."/>
            <person name="Goodwin S."/>
            <person name="Spatafora J."/>
            <person name="Crous P."/>
            <person name="Grigoriev I."/>
        </authorList>
    </citation>
    <scope>NUCLEOTIDE SEQUENCE</scope>
    <source>
        <strain evidence="5">ATCC 74209</strain>
    </source>
</reference>
<dbReference type="SUPFAM" id="SSF53590">
    <property type="entry name" value="Nucleoside hydrolase"/>
    <property type="match status" value="1"/>
</dbReference>
<dbReference type="Gene3D" id="3.90.245.10">
    <property type="entry name" value="Ribonucleoside hydrolase-like"/>
    <property type="match status" value="1"/>
</dbReference>
<keyword evidence="3" id="KW-0326">Glycosidase</keyword>
<accession>A0A9P4JT06</accession>
<dbReference type="GO" id="GO:0006152">
    <property type="term" value="P:purine nucleoside catabolic process"/>
    <property type="evidence" value="ECO:0007669"/>
    <property type="project" value="TreeGrafter"/>
</dbReference>
<evidence type="ECO:0000256" key="3">
    <source>
        <dbReference type="ARBA" id="ARBA00023295"/>
    </source>
</evidence>
<comment type="caution">
    <text evidence="5">The sequence shown here is derived from an EMBL/GenBank/DDBJ whole genome shotgun (WGS) entry which is preliminary data.</text>
</comment>
<gene>
    <name evidence="5" type="ORF">GQ43DRAFT_470644</name>
</gene>
<name>A0A9P4JT06_9PLEO</name>
<keyword evidence="6" id="KW-1185">Reference proteome</keyword>
<dbReference type="AlphaFoldDB" id="A0A9P4JT06"/>
<dbReference type="InterPro" id="IPR001910">
    <property type="entry name" value="Inosine/uridine_hydrolase_dom"/>
</dbReference>